<comment type="caution">
    <text evidence="1">The sequence shown here is derived from an EMBL/GenBank/DDBJ whole genome shotgun (WGS) entry which is preliminary data.</text>
</comment>
<gene>
    <name evidence="1" type="ORF">DET52_10770</name>
</gene>
<accession>A0A4R6GU36</accession>
<sequence>MKTELLSFLLLLAVFSGCQKDADDFQPIQLQYAILNDKSSPVTNNQVTINFPDEAQTELIIFGGDGKYAISNSDNTKLRISSTDAYLKFTALKPGNVDVTINDSHNNFYVLKVQIKSQLRVKMNAKEKEGNIFGLMEFNLFSYSEEDFTLLDLTEAYDSLVWLCSNSNQRFKVLEHSGNSSNFIWQWSNCFFLPAKYETVLLGYKNGQLVTSDTVSVNIADNKDFLGYNWDDVVSTSTESTGYVNVFSDEYYFVTRENVTNNIPSISLFLSKNYIENEAAFFSKSKEILLGYINTSYSEPTYSNDENNSLFGIYNNLFKNRKEGVTPEYIWITSTSKISLLKKYDINNGFSKYEIYAEPTR</sequence>
<evidence type="ECO:0000313" key="1">
    <source>
        <dbReference type="EMBL" id="TDN98942.1"/>
    </source>
</evidence>
<dbReference type="RefSeq" id="WP_133465663.1">
    <property type="nucleotide sequence ID" value="NZ_SNWI01000007.1"/>
</dbReference>
<name>A0A4R6GU36_9BACT</name>
<dbReference type="Proteomes" id="UP000294848">
    <property type="component" value="Unassembled WGS sequence"/>
</dbReference>
<dbReference type="EMBL" id="SNWI01000007">
    <property type="protein sequence ID" value="TDN98942.1"/>
    <property type="molecule type" value="Genomic_DNA"/>
</dbReference>
<protein>
    <submittedName>
        <fullName evidence="1">Uncharacterized protein</fullName>
    </submittedName>
</protein>
<proteinExistence type="predicted"/>
<dbReference type="AlphaFoldDB" id="A0A4R6GU36"/>
<organism evidence="1 2">
    <name type="scientific">Sunxiuqinia elliptica</name>
    <dbReference type="NCBI Taxonomy" id="655355"/>
    <lineage>
        <taxon>Bacteria</taxon>
        <taxon>Pseudomonadati</taxon>
        <taxon>Bacteroidota</taxon>
        <taxon>Bacteroidia</taxon>
        <taxon>Marinilabiliales</taxon>
        <taxon>Prolixibacteraceae</taxon>
        <taxon>Sunxiuqinia</taxon>
    </lineage>
</organism>
<dbReference type="OrthoDB" id="702091at2"/>
<reference evidence="1 2" key="1">
    <citation type="submission" date="2019-03" db="EMBL/GenBank/DDBJ databases">
        <title>Freshwater and sediment microbial communities from various areas in North America, analyzing microbe dynamics in response to fracking.</title>
        <authorList>
            <person name="Lamendella R."/>
        </authorList>
    </citation>
    <scope>NUCLEOTIDE SEQUENCE [LARGE SCALE GENOMIC DNA]</scope>
    <source>
        <strain evidence="1 2">114D</strain>
    </source>
</reference>
<dbReference type="PROSITE" id="PS51257">
    <property type="entry name" value="PROKAR_LIPOPROTEIN"/>
    <property type="match status" value="1"/>
</dbReference>
<evidence type="ECO:0000313" key="2">
    <source>
        <dbReference type="Proteomes" id="UP000294848"/>
    </source>
</evidence>